<feature type="transmembrane region" description="Helical" evidence="1">
    <location>
        <begin position="82"/>
        <end position="107"/>
    </location>
</feature>
<proteinExistence type="predicted"/>
<evidence type="ECO:0000256" key="1">
    <source>
        <dbReference type="SAM" id="Phobius"/>
    </source>
</evidence>
<dbReference type="RefSeq" id="WP_368505058.1">
    <property type="nucleotide sequence ID" value="NZ_CP162551.1"/>
</dbReference>
<feature type="transmembrane region" description="Helical" evidence="1">
    <location>
        <begin position="21"/>
        <end position="54"/>
    </location>
</feature>
<dbReference type="EMBL" id="CP162551">
    <property type="protein sequence ID" value="XDI37730.1"/>
    <property type="molecule type" value="Genomic_DNA"/>
</dbReference>
<gene>
    <name evidence="2" type="ORF">AB3N04_05260</name>
</gene>
<dbReference type="AlphaFoldDB" id="A0AB39BWM4"/>
<sequence length="111" mass="12580">MKELIQRVETIFVKSRLRFPLYLLTVITGVGFFIAPELIEPTIFIACLGLLLIMESIHPEAYRALFFEPVTSFFSKKVQLPLIIILSICVVSVGLFFLVIVIAVGLARFYN</sequence>
<keyword evidence="1" id="KW-1133">Transmembrane helix</keyword>
<name>A0AB39BWM4_9BACI</name>
<organism evidence="2">
    <name type="scientific">Alkalihalophilus sp. As8PL</name>
    <dbReference type="NCBI Taxonomy" id="3237103"/>
    <lineage>
        <taxon>Bacteria</taxon>
        <taxon>Bacillati</taxon>
        <taxon>Bacillota</taxon>
        <taxon>Bacilli</taxon>
        <taxon>Bacillales</taxon>
        <taxon>Bacillaceae</taxon>
        <taxon>Alkalihalophilus</taxon>
    </lineage>
</organism>
<accession>A0AB39BWM4</accession>
<keyword evidence="1" id="KW-0472">Membrane</keyword>
<protein>
    <submittedName>
        <fullName evidence="2">Uncharacterized protein</fullName>
    </submittedName>
</protein>
<keyword evidence="1" id="KW-0812">Transmembrane</keyword>
<reference evidence="2" key="1">
    <citation type="submission" date="2024-07" db="EMBL/GenBank/DDBJ databases">
        <title>Identification and characteristics of an arsenic-resistant bacterial isolate, which belongs to a novel species.</title>
        <authorList>
            <person name="Juszczyk A."/>
            <person name="Kowalczyk A."/>
            <person name="Was K."/>
            <person name="Kosowicz W."/>
            <person name="Budzyn A."/>
            <person name="Latowski D."/>
        </authorList>
    </citation>
    <scope>NUCLEOTIDE SEQUENCE</scope>
    <source>
        <strain evidence="2">As8PL</strain>
    </source>
</reference>
<evidence type="ECO:0000313" key="2">
    <source>
        <dbReference type="EMBL" id="XDI37730.1"/>
    </source>
</evidence>